<gene>
    <name evidence="4" type="ORF">BCV71DRAFT_226683</name>
</gene>
<dbReference type="Gene3D" id="2.40.50.770">
    <property type="entry name" value="RecQ-mediated genome instability protein Rmi1, C-terminal domain"/>
    <property type="match status" value="1"/>
</dbReference>
<organism evidence="4 5">
    <name type="scientific">Rhizopus microsporus</name>
    <dbReference type="NCBI Taxonomy" id="58291"/>
    <lineage>
        <taxon>Eukaryota</taxon>
        <taxon>Fungi</taxon>
        <taxon>Fungi incertae sedis</taxon>
        <taxon>Mucoromycota</taxon>
        <taxon>Mucoromycotina</taxon>
        <taxon>Mucoromycetes</taxon>
        <taxon>Mucorales</taxon>
        <taxon>Mucorineae</taxon>
        <taxon>Rhizopodaceae</taxon>
        <taxon>Rhizopus</taxon>
    </lineage>
</organism>
<comment type="subcellular location">
    <subcellularLocation>
        <location evidence="1">Nucleus</location>
    </subcellularLocation>
</comment>
<evidence type="ECO:0000259" key="3">
    <source>
        <dbReference type="Pfam" id="PF08585"/>
    </source>
</evidence>
<dbReference type="SMART" id="SM01161">
    <property type="entry name" value="DUF1767"/>
    <property type="match status" value="1"/>
</dbReference>
<evidence type="ECO:0000256" key="2">
    <source>
        <dbReference type="ARBA" id="ARBA00023242"/>
    </source>
</evidence>
<dbReference type="InterPro" id="IPR013894">
    <property type="entry name" value="RMI1_OB"/>
</dbReference>
<evidence type="ECO:0000313" key="4">
    <source>
        <dbReference type="EMBL" id="ORE18857.1"/>
    </source>
</evidence>
<dbReference type="Pfam" id="PF08585">
    <property type="entry name" value="RMI1_N_C"/>
    <property type="match status" value="1"/>
</dbReference>
<proteinExistence type="predicted"/>
<dbReference type="AlphaFoldDB" id="A0A1X0S3I7"/>
<dbReference type="VEuPathDB" id="FungiDB:BCV72DRAFT_215986"/>
<keyword evidence="2" id="KW-0539">Nucleus</keyword>
<dbReference type="PANTHER" id="PTHR13681:SF24">
    <property type="entry name" value="TUDOR DOMAIN-CONTAINING PROTEIN 3"/>
    <property type="match status" value="1"/>
</dbReference>
<dbReference type="InterPro" id="IPR042470">
    <property type="entry name" value="RMI1_N_C_sf"/>
</dbReference>
<dbReference type="PANTHER" id="PTHR13681">
    <property type="entry name" value="SURVIVAL OF MOTOR NEURON-RELATED-SPLICING FACTOR 30-RELATED"/>
    <property type="match status" value="1"/>
</dbReference>
<reference evidence="4 5" key="1">
    <citation type="journal article" date="2016" name="Proc. Natl. Acad. Sci. U.S.A.">
        <title>Lipid metabolic changes in an early divergent fungus govern the establishment of a mutualistic symbiosis with endobacteria.</title>
        <authorList>
            <person name="Lastovetsky O.A."/>
            <person name="Gaspar M.L."/>
            <person name="Mondo S.J."/>
            <person name="LaButti K.M."/>
            <person name="Sandor L."/>
            <person name="Grigoriev I.V."/>
            <person name="Henry S.A."/>
            <person name="Pawlowska T.E."/>
        </authorList>
    </citation>
    <scope>NUCLEOTIDE SEQUENCE [LARGE SCALE GENOMIC DNA]</scope>
    <source>
        <strain evidence="4 5">ATCC 11559</strain>
    </source>
</reference>
<dbReference type="Proteomes" id="UP000242381">
    <property type="component" value="Unassembled WGS sequence"/>
</dbReference>
<sequence length="209" mass="23496">MKGRPSVEEFESRGWYLSEEGIELISAENEGLKTIEDYINYAKDIDLCSLTVQGFNKTNEKLKEIPSPVVLQVVEVRNIATPSANQSDKPRLLQVILTDGTRRKLKAVEMNGRVECLKPQTLPGTKVLVTKPIPIQDNILLLGPGMLENLGGHVTELVQAWRAGKSHRGRRSQEKHEEDGPPMFVPFKVKVNKIHVYLVIAHTRLIVKD</sequence>
<dbReference type="GO" id="GO:0005634">
    <property type="term" value="C:nucleus"/>
    <property type="evidence" value="ECO:0007669"/>
    <property type="project" value="UniProtKB-SubCell"/>
</dbReference>
<protein>
    <recommendedName>
        <fullName evidence="3">RecQ mediated genome instability protein 1 OB-fold domain-containing protein</fullName>
    </recommendedName>
</protein>
<accession>A0A1X0S3I7</accession>
<dbReference type="EMBL" id="KV921321">
    <property type="protein sequence ID" value="ORE18857.1"/>
    <property type="molecule type" value="Genomic_DNA"/>
</dbReference>
<feature type="domain" description="RecQ mediated genome instability protein 1 OB-fold" evidence="3">
    <location>
        <begin position="86"/>
        <end position="164"/>
    </location>
</feature>
<evidence type="ECO:0000313" key="5">
    <source>
        <dbReference type="Proteomes" id="UP000242381"/>
    </source>
</evidence>
<evidence type="ECO:0000256" key="1">
    <source>
        <dbReference type="ARBA" id="ARBA00004123"/>
    </source>
</evidence>
<name>A0A1X0S3I7_RHIZD</name>